<proteinExistence type="predicted"/>
<name>A0ABY4APM8_9MICO</name>
<accession>A0ABY4APM8</accession>
<gene>
    <name evidence="1" type="ORF">MTP13_10685</name>
</gene>
<organism evidence="1 2">
    <name type="scientific">Agromyces soli</name>
    <dbReference type="NCBI Taxonomy" id="659012"/>
    <lineage>
        <taxon>Bacteria</taxon>
        <taxon>Bacillati</taxon>
        <taxon>Actinomycetota</taxon>
        <taxon>Actinomycetes</taxon>
        <taxon>Micrococcales</taxon>
        <taxon>Microbacteriaceae</taxon>
        <taxon>Agromyces</taxon>
    </lineage>
</organism>
<evidence type="ECO:0000313" key="2">
    <source>
        <dbReference type="Proteomes" id="UP000831304"/>
    </source>
</evidence>
<dbReference type="Proteomes" id="UP000831304">
    <property type="component" value="Chromosome"/>
</dbReference>
<dbReference type="EMBL" id="CP094533">
    <property type="protein sequence ID" value="UOE24829.1"/>
    <property type="molecule type" value="Genomic_DNA"/>
</dbReference>
<dbReference type="RefSeq" id="WP_243567746.1">
    <property type="nucleotide sequence ID" value="NZ_BAAARD010000008.1"/>
</dbReference>
<reference evidence="1 2" key="1">
    <citation type="submission" date="2022-03" db="EMBL/GenBank/DDBJ databases">
        <title>Agromyces sp. isolated from the gut of P. brevitarsis seulensis larvae.</title>
        <authorList>
            <person name="Won M."/>
            <person name="Kwon S.-W."/>
        </authorList>
    </citation>
    <scope>NUCLEOTIDE SEQUENCE [LARGE SCALE GENOMIC DNA]</scope>
    <source>
        <strain evidence="1 2">KACC 16215</strain>
    </source>
</reference>
<keyword evidence="2" id="KW-1185">Reference proteome</keyword>
<evidence type="ECO:0000313" key="1">
    <source>
        <dbReference type="EMBL" id="UOE24829.1"/>
    </source>
</evidence>
<protein>
    <recommendedName>
        <fullName evidence="3">Restriction endonuclease</fullName>
    </recommendedName>
</protein>
<evidence type="ECO:0008006" key="3">
    <source>
        <dbReference type="Google" id="ProtNLM"/>
    </source>
</evidence>
<sequence length="325" mass="35768">MPNIHCELRTFTRPNRSTPQNVTVTEKMLLDCAAKVGIPTIASHPARRRPLAEMQWRTGIVAANLRPTTSGKSWTRTDAYINLDPSEKSAVSYFLGMAQAALTTRYVLGYPHLVHVDLLLQHQGTPLTGRRPDFVAVNPTSTRGAAYSAVVEAKGRSNGFDERPLDRAKTQVATTPAIRGLSPVERVASVAYFDDSDCWASVLKDPDGDGGELELGLESFLLIYYQTIIEAGRESETWALVDGRYRFALPDFPLEFELPELLVDAYDASAEIASAKDRDREAAILTSYYEIAASATATPGDLISSRFRDGANATTLADLFERYDE</sequence>